<evidence type="ECO:0000313" key="1">
    <source>
        <dbReference type="EMBL" id="KAJ4710004.1"/>
    </source>
</evidence>
<proteinExistence type="predicted"/>
<name>A0ACC1XF52_MELAZ</name>
<reference evidence="1 2" key="1">
    <citation type="journal article" date="2023" name="Science">
        <title>Complex scaffold remodeling in plant triterpene biosynthesis.</title>
        <authorList>
            <person name="De La Pena R."/>
            <person name="Hodgson H."/>
            <person name="Liu J.C."/>
            <person name="Stephenson M.J."/>
            <person name="Martin A.C."/>
            <person name="Owen C."/>
            <person name="Harkess A."/>
            <person name="Leebens-Mack J."/>
            <person name="Jimenez L.E."/>
            <person name="Osbourn A."/>
            <person name="Sattely E.S."/>
        </authorList>
    </citation>
    <scope>NUCLEOTIDE SEQUENCE [LARGE SCALE GENOMIC DNA]</scope>
    <source>
        <strain evidence="2">cv. JPN11</strain>
        <tissue evidence="1">Leaf</tissue>
    </source>
</reference>
<gene>
    <name evidence="1" type="ORF">OWV82_016240</name>
</gene>
<protein>
    <submittedName>
        <fullName evidence="1">MLP protein</fullName>
    </submittedName>
</protein>
<organism evidence="1 2">
    <name type="scientific">Melia azedarach</name>
    <name type="common">Chinaberry tree</name>
    <dbReference type="NCBI Taxonomy" id="155640"/>
    <lineage>
        <taxon>Eukaryota</taxon>
        <taxon>Viridiplantae</taxon>
        <taxon>Streptophyta</taxon>
        <taxon>Embryophyta</taxon>
        <taxon>Tracheophyta</taxon>
        <taxon>Spermatophyta</taxon>
        <taxon>Magnoliopsida</taxon>
        <taxon>eudicotyledons</taxon>
        <taxon>Gunneridae</taxon>
        <taxon>Pentapetalae</taxon>
        <taxon>rosids</taxon>
        <taxon>malvids</taxon>
        <taxon>Sapindales</taxon>
        <taxon>Meliaceae</taxon>
        <taxon>Melia</taxon>
    </lineage>
</organism>
<keyword evidence="2" id="KW-1185">Reference proteome</keyword>
<dbReference type="EMBL" id="CM051402">
    <property type="protein sequence ID" value="KAJ4710004.1"/>
    <property type="molecule type" value="Genomic_DNA"/>
</dbReference>
<dbReference type="Proteomes" id="UP001164539">
    <property type="component" value="Chromosome 9"/>
</dbReference>
<comment type="caution">
    <text evidence="1">The sequence shown here is derived from an EMBL/GenBank/DDBJ whole genome shotgun (WGS) entry which is preliminary data.</text>
</comment>
<evidence type="ECO:0000313" key="2">
    <source>
        <dbReference type="Proteomes" id="UP001164539"/>
    </source>
</evidence>
<sequence length="158" mass="18236">MSLVGQLETVVEMKTPAAQLQEVFSCRPYIVTITSPERAQSCELIQGEWGKEGFVIRWTLTRDGKNPRVSKEIMEVIDNENFITIYKLTEGRLLEKYKSFYTITKISPKDDDESSLVYLTYKYEKHNEDVPDLDDKLIHMAIDVIKSIDAYLLAQLHA</sequence>
<accession>A0ACC1XF52</accession>